<evidence type="ECO:0000313" key="3">
    <source>
        <dbReference type="Proteomes" id="UP000607653"/>
    </source>
</evidence>
<feature type="region of interest" description="Disordered" evidence="1">
    <location>
        <begin position="88"/>
        <end position="111"/>
    </location>
</feature>
<accession>A0A822YAR8</accession>
<evidence type="ECO:0000313" key="2">
    <source>
        <dbReference type="EMBL" id="DAD28176.1"/>
    </source>
</evidence>
<proteinExistence type="predicted"/>
<dbReference type="AlphaFoldDB" id="A0A822YAR8"/>
<reference evidence="2 3" key="1">
    <citation type="journal article" date="2020" name="Mol. Biol. Evol.">
        <title>Distinct Expression and Methylation Patterns for Genes with Different Fates following a Single Whole-Genome Duplication in Flowering Plants.</title>
        <authorList>
            <person name="Shi T."/>
            <person name="Rahmani R.S."/>
            <person name="Gugger P.F."/>
            <person name="Wang M."/>
            <person name="Li H."/>
            <person name="Zhang Y."/>
            <person name="Li Z."/>
            <person name="Wang Q."/>
            <person name="Van de Peer Y."/>
            <person name="Marchal K."/>
            <person name="Chen J."/>
        </authorList>
    </citation>
    <scope>NUCLEOTIDE SEQUENCE [LARGE SCALE GENOMIC DNA]</scope>
    <source>
        <tissue evidence="2">Leaf</tissue>
    </source>
</reference>
<dbReference type="Proteomes" id="UP000607653">
    <property type="component" value="Unassembled WGS sequence"/>
</dbReference>
<protein>
    <submittedName>
        <fullName evidence="2">Uncharacterized protein</fullName>
    </submittedName>
</protein>
<evidence type="ECO:0000256" key="1">
    <source>
        <dbReference type="SAM" id="MobiDB-lite"/>
    </source>
</evidence>
<comment type="caution">
    <text evidence="2">The sequence shown here is derived from an EMBL/GenBank/DDBJ whole genome shotgun (WGS) entry which is preliminary data.</text>
</comment>
<keyword evidence="3" id="KW-1185">Reference proteome</keyword>
<name>A0A822YAR8_NELNU</name>
<organism evidence="2 3">
    <name type="scientific">Nelumbo nucifera</name>
    <name type="common">Sacred lotus</name>
    <dbReference type="NCBI Taxonomy" id="4432"/>
    <lineage>
        <taxon>Eukaryota</taxon>
        <taxon>Viridiplantae</taxon>
        <taxon>Streptophyta</taxon>
        <taxon>Embryophyta</taxon>
        <taxon>Tracheophyta</taxon>
        <taxon>Spermatophyta</taxon>
        <taxon>Magnoliopsida</taxon>
        <taxon>Proteales</taxon>
        <taxon>Nelumbonaceae</taxon>
        <taxon>Nelumbo</taxon>
    </lineage>
</organism>
<sequence length="111" mass="12055">MSPSEAKDVVGILSVPPTNMAMAGTILVPVASYDGGFSVFKEPTNGLIVELVTVFSCELKDSRYAGCKHPVPTPSIFNFGMLDLRRSPSPSNHWKREKSEEEGCARLRGRG</sequence>
<dbReference type="EMBL" id="DUZY01000002">
    <property type="protein sequence ID" value="DAD28176.1"/>
    <property type="molecule type" value="Genomic_DNA"/>
</dbReference>
<gene>
    <name evidence="2" type="ORF">HUJ06_029644</name>
</gene>